<dbReference type="InterPro" id="IPR041700">
    <property type="entry name" value="OMP_b-brl_3"/>
</dbReference>
<keyword evidence="4" id="KW-1185">Reference proteome</keyword>
<feature type="signal peptide" evidence="1">
    <location>
        <begin position="1"/>
        <end position="29"/>
    </location>
</feature>
<evidence type="ECO:0000313" key="3">
    <source>
        <dbReference type="EMBL" id="MCU7551945.1"/>
    </source>
</evidence>
<dbReference type="Pfam" id="PF13620">
    <property type="entry name" value="CarboxypepD_reg"/>
    <property type="match status" value="1"/>
</dbReference>
<dbReference type="SUPFAM" id="SSF56935">
    <property type="entry name" value="Porins"/>
    <property type="match status" value="1"/>
</dbReference>
<protein>
    <submittedName>
        <fullName evidence="3">TonB-dependent receptor family protein</fullName>
    </submittedName>
</protein>
<dbReference type="EMBL" id="JAOTIF010000026">
    <property type="protein sequence ID" value="MCU7551945.1"/>
    <property type="molecule type" value="Genomic_DNA"/>
</dbReference>
<dbReference type="SUPFAM" id="SSF49464">
    <property type="entry name" value="Carboxypeptidase regulatory domain-like"/>
    <property type="match status" value="1"/>
</dbReference>
<sequence>MIQKLKFLFDKKKLLLFFALVILFDFASAQQESQLRGKVVDTLGKAPLSNAVISLLHKKDSTLSNFTRSGKDGSFILPHIAKGQYIVMVTFPKFADYVEVVNVQEQVVDIGSIALTQKATLLKEVVIQSGRAIRIKGDTTEFTADSFHVKEGATVEDLLKEFPGFQVDSKGQITAHGQRVQKVLVDGEEFFGDDPTMATQNIAARAVDKVQVFDTKTDQQNLTGLGGNSQSKTVNIKLKENSKKGAFGKINAGSDFQKYHDGKALYNRFVGKKKVSVYGTKSTVSTGSLNWEDREKLGIENDQEYDEVGGYYISYGVSDGFNDYSLRGLPDSYSAGALFSNKWKEDKYGVNGSYRYNRLSTNNESSTLTQTILSSGLLYSDQRIKTNGLNQQHAINGKYEWKLDSLATFKFTTTGIYKTTQSHNNTKSFTQNEKRLFLNENDQTTESETESKQMDNQLTYKQMFKKKDRQLLMTLRFGLVEDDNNGTLYSTFKKYDAAGNFLADSITDQQKRFTGSSNTIGTRITFSEPLTPKLNLVVNYGYNNNNSASNRASFNDGGNSKYEILDSLYSNNFDLDVSSHSTMGVLKYTGKKTRFAFGTGLSALQINLDDQYKNKKTTYSFLNITPQANYSYQLKQQKRIYANYRGYTRQPSMNQLQPIRDNNDQTNVFVGNPNLKVGFNHMISGGYSSYKILTGQNFYFDVNYGFTQNDISNASVIDASGKRTYTPINVNGNNNWGIYGYWSIGQGEKKLRHIINLSAYGGRNINFINNEKGINNYSSFYASYGLGYDVKEKLNFNIRPNVRYNTSRSSMRKVDNNFFSYGSTFYGYVILPGKIEINSDVNVDLRQKIDAFDRNTNIIQWNESVSKKVLKDKSGKIIIVANDILNQNKGYSQRINSNFVTDERYQRVSRYFLLKFEWSFNKMPTGK</sequence>
<keyword evidence="1" id="KW-0732">Signal</keyword>
<dbReference type="Gene3D" id="2.60.40.1120">
    <property type="entry name" value="Carboxypeptidase-like, regulatory domain"/>
    <property type="match status" value="1"/>
</dbReference>
<feature type="chain" id="PRO_5040910782" evidence="1">
    <location>
        <begin position="30"/>
        <end position="927"/>
    </location>
</feature>
<proteinExistence type="predicted"/>
<evidence type="ECO:0000313" key="4">
    <source>
        <dbReference type="Proteomes" id="UP001155483"/>
    </source>
</evidence>
<gene>
    <name evidence="3" type="ORF">OCK74_22690</name>
</gene>
<name>A0A9X3B9G7_9BACT</name>
<evidence type="ECO:0000259" key="2">
    <source>
        <dbReference type="Pfam" id="PF14905"/>
    </source>
</evidence>
<dbReference type="AlphaFoldDB" id="A0A9X3B9G7"/>
<accession>A0A9X3B9G7</accession>
<reference evidence="3" key="1">
    <citation type="submission" date="2022-09" db="EMBL/GenBank/DDBJ databases">
        <authorList>
            <person name="Yuan C."/>
            <person name="Ke Z."/>
        </authorList>
    </citation>
    <scope>NUCLEOTIDE SEQUENCE</scope>
    <source>
        <strain evidence="3">LB-8</strain>
    </source>
</reference>
<comment type="caution">
    <text evidence="3">The sequence shown here is derived from an EMBL/GenBank/DDBJ whole genome shotgun (WGS) entry which is preliminary data.</text>
</comment>
<keyword evidence="3" id="KW-0675">Receptor</keyword>
<organism evidence="3 4">
    <name type="scientific">Paraflavisolibacter caeni</name>
    <dbReference type="NCBI Taxonomy" id="2982496"/>
    <lineage>
        <taxon>Bacteria</taxon>
        <taxon>Pseudomonadati</taxon>
        <taxon>Bacteroidota</taxon>
        <taxon>Chitinophagia</taxon>
        <taxon>Chitinophagales</taxon>
        <taxon>Chitinophagaceae</taxon>
        <taxon>Paraflavisolibacter</taxon>
    </lineage>
</organism>
<dbReference type="Proteomes" id="UP001155483">
    <property type="component" value="Unassembled WGS sequence"/>
</dbReference>
<dbReference type="RefSeq" id="WP_279299382.1">
    <property type="nucleotide sequence ID" value="NZ_JAOTIF010000026.1"/>
</dbReference>
<feature type="domain" description="Outer membrane protein beta-barrel" evidence="2">
    <location>
        <begin position="464"/>
        <end position="918"/>
    </location>
</feature>
<evidence type="ECO:0000256" key="1">
    <source>
        <dbReference type="SAM" id="SignalP"/>
    </source>
</evidence>
<dbReference type="InterPro" id="IPR008969">
    <property type="entry name" value="CarboxyPept-like_regulatory"/>
</dbReference>
<reference evidence="3" key="2">
    <citation type="submission" date="2023-04" db="EMBL/GenBank/DDBJ databases">
        <title>Paracnuella aquatica gen. nov., sp. nov., a member of the family Chitinophagaceae isolated from a hot spring.</title>
        <authorList>
            <person name="Wang C."/>
        </authorList>
    </citation>
    <scope>NUCLEOTIDE SEQUENCE</scope>
    <source>
        <strain evidence="3">LB-8</strain>
    </source>
</reference>
<dbReference type="Pfam" id="PF14905">
    <property type="entry name" value="OMP_b-brl_3"/>
    <property type="match status" value="1"/>
</dbReference>